<dbReference type="EMBL" id="CP088156">
    <property type="protein sequence ID" value="UFZ06064.1"/>
    <property type="molecule type" value="Genomic_DNA"/>
</dbReference>
<evidence type="ECO:0000313" key="3">
    <source>
        <dbReference type="Proteomes" id="UP001431010"/>
    </source>
</evidence>
<sequence>MQKWLVELIVSWLPFIILIGVGVSLGRRGSLGPRTNVVQLYEQQIDETKRTNVLLERIAISLENRRTPQ</sequence>
<protein>
    <recommendedName>
        <fullName evidence="4">Phage shock protein B</fullName>
    </recommendedName>
</protein>
<feature type="transmembrane region" description="Helical" evidence="1">
    <location>
        <begin position="6"/>
        <end position="25"/>
    </location>
</feature>
<accession>A0ABY3RFM8</accession>
<evidence type="ECO:0000256" key="1">
    <source>
        <dbReference type="SAM" id="Phobius"/>
    </source>
</evidence>
<organism evidence="2 3">
    <name type="scientific">Bradyrhizobium ontarionense</name>
    <dbReference type="NCBI Taxonomy" id="2898149"/>
    <lineage>
        <taxon>Bacteria</taxon>
        <taxon>Pseudomonadati</taxon>
        <taxon>Pseudomonadota</taxon>
        <taxon>Alphaproteobacteria</taxon>
        <taxon>Hyphomicrobiales</taxon>
        <taxon>Nitrobacteraceae</taxon>
        <taxon>Bradyrhizobium</taxon>
    </lineage>
</organism>
<evidence type="ECO:0000313" key="2">
    <source>
        <dbReference type="EMBL" id="UFZ06064.1"/>
    </source>
</evidence>
<gene>
    <name evidence="2" type="ORF">LQG66_07090</name>
</gene>
<dbReference type="Proteomes" id="UP001431010">
    <property type="component" value="Chromosome"/>
</dbReference>
<keyword evidence="1" id="KW-0472">Membrane</keyword>
<reference evidence="2" key="1">
    <citation type="journal article" date="2024" name="Antonie Van Leeuwenhoek">
        <title>Bradyrhizobium ontarionense sp. nov., a novel bacterial symbiont isolated from Aeschynomene indica (Indian jointvetch), harbours photosynthesis, nitrogen fixation and nitrous oxide (N2O) reductase genes.</title>
        <authorList>
            <person name="Bromfield E.S.P."/>
            <person name="Cloutier S."/>
        </authorList>
    </citation>
    <scope>NUCLEOTIDE SEQUENCE</scope>
    <source>
        <strain evidence="2">A19</strain>
    </source>
</reference>
<keyword evidence="1" id="KW-0812">Transmembrane</keyword>
<proteinExistence type="predicted"/>
<keyword evidence="1" id="KW-1133">Transmembrane helix</keyword>
<dbReference type="RefSeq" id="WP_231324807.1">
    <property type="nucleotide sequence ID" value="NZ_CP088156.1"/>
</dbReference>
<keyword evidence="3" id="KW-1185">Reference proteome</keyword>
<evidence type="ECO:0008006" key="4">
    <source>
        <dbReference type="Google" id="ProtNLM"/>
    </source>
</evidence>
<name>A0ABY3RFM8_9BRAD</name>